<feature type="transmembrane region" description="Helical" evidence="10">
    <location>
        <begin position="415"/>
        <end position="437"/>
    </location>
</feature>
<feature type="transmembrane region" description="Helical" evidence="10">
    <location>
        <begin position="85"/>
        <end position="104"/>
    </location>
</feature>
<keyword evidence="4 10" id="KW-0812">Transmembrane</keyword>
<feature type="transmembrane region" description="Helical" evidence="10">
    <location>
        <begin position="139"/>
        <end position="162"/>
    </location>
</feature>
<accession>A0ABR3PXW0</accession>
<evidence type="ECO:0000256" key="10">
    <source>
        <dbReference type="SAM" id="Phobius"/>
    </source>
</evidence>
<dbReference type="Proteomes" id="UP001565368">
    <property type="component" value="Unassembled WGS sequence"/>
</dbReference>
<feature type="domain" description="Major facilitator superfamily (MFS) profile" evidence="11">
    <location>
        <begin position="91"/>
        <end position="537"/>
    </location>
</feature>
<dbReference type="EMBL" id="JBBXJM010000005">
    <property type="protein sequence ID" value="KAL1407245.1"/>
    <property type="molecule type" value="Genomic_DNA"/>
</dbReference>
<dbReference type="NCBIfam" id="TIGR00879">
    <property type="entry name" value="SP"/>
    <property type="match status" value="1"/>
</dbReference>
<evidence type="ECO:0000256" key="1">
    <source>
        <dbReference type="ARBA" id="ARBA00004141"/>
    </source>
</evidence>
<dbReference type="RefSeq" id="XP_069207189.1">
    <property type="nucleotide sequence ID" value="XM_069355118.1"/>
</dbReference>
<keyword evidence="6 10" id="KW-0472">Membrane</keyword>
<comment type="subcellular location">
    <subcellularLocation>
        <location evidence="1">Membrane</location>
        <topology evidence="1">Multi-pass membrane protein</topology>
    </subcellularLocation>
</comment>
<keyword evidence="3 8" id="KW-0813">Transport</keyword>
<proteinExistence type="inferred from homology"/>
<dbReference type="Pfam" id="PF00083">
    <property type="entry name" value="Sugar_tr"/>
    <property type="match status" value="1"/>
</dbReference>
<evidence type="ECO:0000256" key="2">
    <source>
        <dbReference type="ARBA" id="ARBA00010992"/>
    </source>
</evidence>
<feature type="transmembrane region" description="Helical" evidence="10">
    <location>
        <begin position="351"/>
        <end position="373"/>
    </location>
</feature>
<name>A0ABR3PXW0_9TREE</name>
<protein>
    <recommendedName>
        <fullName evidence="11">Major facilitator superfamily (MFS) profile domain-containing protein</fullName>
    </recommendedName>
</protein>
<keyword evidence="13" id="KW-1185">Reference proteome</keyword>
<dbReference type="InterPro" id="IPR005828">
    <property type="entry name" value="MFS_sugar_transport-like"/>
</dbReference>
<evidence type="ECO:0000256" key="9">
    <source>
        <dbReference type="SAM" id="MobiDB-lite"/>
    </source>
</evidence>
<dbReference type="PANTHER" id="PTHR48022">
    <property type="entry name" value="PLASTIDIC GLUCOSE TRANSPORTER 4"/>
    <property type="match status" value="1"/>
</dbReference>
<feature type="transmembrane region" description="Helical" evidence="10">
    <location>
        <begin position="443"/>
        <end position="465"/>
    </location>
</feature>
<feature type="transmembrane region" description="Helical" evidence="10">
    <location>
        <begin position="269"/>
        <end position="290"/>
    </location>
</feature>
<evidence type="ECO:0000313" key="12">
    <source>
        <dbReference type="EMBL" id="KAL1407245.1"/>
    </source>
</evidence>
<evidence type="ECO:0000313" key="13">
    <source>
        <dbReference type="Proteomes" id="UP001565368"/>
    </source>
</evidence>
<evidence type="ECO:0000256" key="4">
    <source>
        <dbReference type="ARBA" id="ARBA00022692"/>
    </source>
</evidence>
<reference evidence="12 13" key="1">
    <citation type="submission" date="2023-08" db="EMBL/GenBank/DDBJ databases">
        <title>Annotated Genome Sequence of Vanrija albida AlHP1.</title>
        <authorList>
            <person name="Herzog R."/>
        </authorList>
    </citation>
    <scope>NUCLEOTIDE SEQUENCE [LARGE SCALE GENOMIC DNA]</scope>
    <source>
        <strain evidence="12 13">AlHP1</strain>
    </source>
</reference>
<feature type="transmembrane region" description="Helical" evidence="10">
    <location>
        <begin position="385"/>
        <end position="406"/>
    </location>
</feature>
<evidence type="ECO:0000256" key="3">
    <source>
        <dbReference type="ARBA" id="ARBA00022448"/>
    </source>
</evidence>
<gene>
    <name evidence="12" type="ORF">Q8F55_006662</name>
</gene>
<evidence type="ECO:0000256" key="6">
    <source>
        <dbReference type="ARBA" id="ARBA00023136"/>
    </source>
</evidence>
<dbReference type="Gene3D" id="1.20.1250.20">
    <property type="entry name" value="MFS general substrate transporter like domains"/>
    <property type="match status" value="1"/>
</dbReference>
<organism evidence="12 13">
    <name type="scientific">Vanrija albida</name>
    <dbReference type="NCBI Taxonomy" id="181172"/>
    <lineage>
        <taxon>Eukaryota</taxon>
        <taxon>Fungi</taxon>
        <taxon>Dikarya</taxon>
        <taxon>Basidiomycota</taxon>
        <taxon>Agaricomycotina</taxon>
        <taxon>Tremellomycetes</taxon>
        <taxon>Trichosporonales</taxon>
        <taxon>Trichosporonaceae</taxon>
        <taxon>Vanrija</taxon>
    </lineage>
</organism>
<evidence type="ECO:0000256" key="7">
    <source>
        <dbReference type="ARBA" id="ARBA00049119"/>
    </source>
</evidence>
<evidence type="ECO:0000259" key="11">
    <source>
        <dbReference type="PROSITE" id="PS50850"/>
    </source>
</evidence>
<dbReference type="InterPro" id="IPR003663">
    <property type="entry name" value="Sugar/inositol_transpt"/>
</dbReference>
<feature type="region of interest" description="Disordered" evidence="9">
    <location>
        <begin position="1"/>
        <end position="23"/>
    </location>
</feature>
<evidence type="ECO:0000256" key="8">
    <source>
        <dbReference type="RuleBase" id="RU003346"/>
    </source>
</evidence>
<dbReference type="PROSITE" id="PS50850">
    <property type="entry name" value="MFS"/>
    <property type="match status" value="1"/>
</dbReference>
<keyword evidence="5 10" id="KW-1133">Transmembrane helix</keyword>
<dbReference type="SUPFAM" id="SSF103473">
    <property type="entry name" value="MFS general substrate transporter"/>
    <property type="match status" value="1"/>
</dbReference>
<comment type="catalytic activity">
    <reaction evidence="7">
        <text>myo-inositol(out) + H(+)(out) = myo-inositol(in) + H(+)(in)</text>
        <dbReference type="Rhea" id="RHEA:60364"/>
        <dbReference type="ChEBI" id="CHEBI:15378"/>
        <dbReference type="ChEBI" id="CHEBI:17268"/>
    </reaction>
</comment>
<dbReference type="GeneID" id="95987705"/>
<evidence type="ECO:0000256" key="5">
    <source>
        <dbReference type="ARBA" id="ARBA00022989"/>
    </source>
</evidence>
<feature type="transmembrane region" description="Helical" evidence="10">
    <location>
        <begin position="197"/>
        <end position="218"/>
    </location>
</feature>
<feature type="transmembrane region" description="Helical" evidence="10">
    <location>
        <begin position="174"/>
        <end position="191"/>
    </location>
</feature>
<feature type="transmembrane region" description="Helical" evidence="10">
    <location>
        <begin position="230"/>
        <end position="249"/>
    </location>
</feature>
<comment type="similarity">
    <text evidence="2 8">Belongs to the major facilitator superfamily. Sugar transporter (TC 2.A.1.1) family.</text>
</comment>
<sequence>MSHTKAPSPAAAGTTTTTTPTLSPAYAEDARELENAEKAVNEYSEFAGDHKMTAEQARVEDLLRSAEEATRTEHKMTLMQGLRQYPWACFWSMMISVAVIMEAFDLTLLGNFYAYPSFRKKFGNEYINKDGEVDWQVPAAWMAGIGNAAGVTSIFGVLLNGIIAERFGYRRTTFWALIWLTCVIFLFFFAQNKGMLLAAQFCAGFVWGIFQTLTTTYAAEVAPLPLRGILTTWVNACWGIGQLLGIAMLRGLLHRTDDWGWRIPFALQWFWPPILIVVAIFAPESPWWLVRKGRVEEARASLHRLYSGDAAKEVDNALAMIEHTIAMEENTTKGASYLELFRGTNLRRTEIVCGAWIVQQMCGSAFMGSSTYFLEQAGWSVENAFSMTMGSHAINTGGTFIAWILIGMGIGRRALYFWGCAWMFTVLLIIGGISLIGNKASSLAIGIILLTWQVAYQFTVGTVCYSLVAEIPSRRLAIKSVNLGRGMYNIVGVINNSYHPYMLNPTAWGWAGKTAFYWAGTCSLCMVWIFFRLPEPKGLTFYELNARFEAKIPARKFQSVDIDVWAKDEKNMGAAHAALDKQDNDNAAGVGRKTIV</sequence>
<dbReference type="InterPro" id="IPR020846">
    <property type="entry name" value="MFS_dom"/>
</dbReference>
<dbReference type="PANTHER" id="PTHR48022:SF56">
    <property type="entry name" value="MAJOR FACILITATOR SUPERFAMILY (MFS) PROFILE DOMAIN-CONTAINING PROTEIN-RELATED"/>
    <property type="match status" value="1"/>
</dbReference>
<feature type="transmembrane region" description="Helical" evidence="10">
    <location>
        <begin position="515"/>
        <end position="533"/>
    </location>
</feature>
<dbReference type="InterPro" id="IPR050360">
    <property type="entry name" value="MFS_Sugar_Transporters"/>
</dbReference>
<dbReference type="InterPro" id="IPR036259">
    <property type="entry name" value="MFS_trans_sf"/>
</dbReference>
<comment type="caution">
    <text evidence="12">The sequence shown here is derived from an EMBL/GenBank/DDBJ whole genome shotgun (WGS) entry which is preliminary data.</text>
</comment>